<sequence length="118" mass="12919">MSFLGIPELDATQEGSKQSRGAESPSSPAAHAALDADWDTIGFAHCWVMSSLSSSSTPIAIEDRGTEVEYLNFLLIHYQFTSTVYWGGMVITLFLSTPSNDITRKLINVLQSFKDSVI</sequence>
<evidence type="ECO:0000313" key="3">
    <source>
        <dbReference type="Proteomes" id="UP000269221"/>
    </source>
</evidence>
<dbReference type="AlphaFoldDB" id="A0A3M0KTB9"/>
<comment type="caution">
    <text evidence="2">The sequence shown here is derived from an EMBL/GenBank/DDBJ whole genome shotgun (WGS) entry which is preliminary data.</text>
</comment>
<accession>A0A3M0KTB9</accession>
<dbReference type="Proteomes" id="UP000269221">
    <property type="component" value="Unassembled WGS sequence"/>
</dbReference>
<protein>
    <submittedName>
        <fullName evidence="2">Uncharacterized protein</fullName>
    </submittedName>
</protein>
<reference evidence="2 3" key="1">
    <citation type="submission" date="2018-07" db="EMBL/GenBank/DDBJ databases">
        <title>A high quality draft genome assembly of the barn swallow (H. rustica rustica).</title>
        <authorList>
            <person name="Formenti G."/>
            <person name="Chiara M."/>
            <person name="Poveda L."/>
            <person name="Francoijs K.-J."/>
            <person name="Bonisoli-Alquati A."/>
            <person name="Canova L."/>
            <person name="Gianfranceschi L."/>
            <person name="Horner D.S."/>
            <person name="Saino N."/>
        </authorList>
    </citation>
    <scope>NUCLEOTIDE SEQUENCE [LARGE SCALE GENOMIC DNA]</scope>
    <source>
        <strain evidence="2">Chelidonia</strain>
        <tissue evidence="2">Blood</tissue>
    </source>
</reference>
<gene>
    <name evidence="2" type="ORF">DUI87_13191</name>
</gene>
<name>A0A3M0KTB9_HIRRU</name>
<evidence type="ECO:0000313" key="2">
    <source>
        <dbReference type="EMBL" id="RMC10387.1"/>
    </source>
</evidence>
<keyword evidence="3" id="KW-1185">Reference proteome</keyword>
<dbReference type="EMBL" id="QRBI01000112">
    <property type="protein sequence ID" value="RMC10387.1"/>
    <property type="molecule type" value="Genomic_DNA"/>
</dbReference>
<feature type="region of interest" description="Disordered" evidence="1">
    <location>
        <begin position="1"/>
        <end position="30"/>
    </location>
</feature>
<proteinExistence type="predicted"/>
<evidence type="ECO:0000256" key="1">
    <source>
        <dbReference type="SAM" id="MobiDB-lite"/>
    </source>
</evidence>
<organism evidence="2 3">
    <name type="scientific">Hirundo rustica rustica</name>
    <dbReference type="NCBI Taxonomy" id="333673"/>
    <lineage>
        <taxon>Eukaryota</taxon>
        <taxon>Metazoa</taxon>
        <taxon>Chordata</taxon>
        <taxon>Craniata</taxon>
        <taxon>Vertebrata</taxon>
        <taxon>Euteleostomi</taxon>
        <taxon>Archelosauria</taxon>
        <taxon>Archosauria</taxon>
        <taxon>Dinosauria</taxon>
        <taxon>Saurischia</taxon>
        <taxon>Theropoda</taxon>
        <taxon>Coelurosauria</taxon>
        <taxon>Aves</taxon>
        <taxon>Neognathae</taxon>
        <taxon>Neoaves</taxon>
        <taxon>Telluraves</taxon>
        <taxon>Australaves</taxon>
        <taxon>Passeriformes</taxon>
        <taxon>Sylvioidea</taxon>
        <taxon>Hirundinidae</taxon>
        <taxon>Hirundo</taxon>
    </lineage>
</organism>